<protein>
    <submittedName>
        <fullName evidence="1">Uncharacterized protein</fullName>
    </submittedName>
</protein>
<proteinExistence type="predicted"/>
<comment type="caution">
    <text evidence="1">The sequence shown here is derived from an EMBL/GenBank/DDBJ whole genome shotgun (WGS) entry which is preliminary data.</text>
</comment>
<dbReference type="EMBL" id="JANJQO010000015">
    <property type="protein sequence ID" value="KAJ2983824.1"/>
    <property type="molecule type" value="Genomic_DNA"/>
</dbReference>
<gene>
    <name evidence="1" type="ORF">NQ176_g423</name>
</gene>
<keyword evidence="2" id="KW-1185">Reference proteome</keyword>
<evidence type="ECO:0000313" key="2">
    <source>
        <dbReference type="Proteomes" id="UP001143910"/>
    </source>
</evidence>
<sequence>MLIGSVGATTLAWAVPVSLFLIYVVNRLVLLYRLARAHGIRVASIGENPISATNAALNAVKCHNEDRLYDFFKDIFQKAAPECPNAVEILFFGRRIIFTQEPEHIKTVLTSKFAAFGKGQKFHDAWSPFLGDSIFTTDGAQWHDSRTLIRPMFAKDRVRDMEIFERWSDKLLSKIPGSGQTVDMCDLFYRMTLDLTTDFLLGHGVGSLDNPNGAFTNAFTVVQRIQMVLTILLPFRYLVPQKEYHKGIKVLEKFMTPYIEQTLALTPDDLEKLSKSDKEFTFLHNIALYSRDPKVIRDQIMAVLLAGRDTTASTLSWTLYEVANYPKVWAKLRRTVLDSVGSTRNPTYDDIKGMTYLTHAINETLRLYPAVPYNIRTCLEDSAIPGPGDQPDIACLKGNHVIYSTFAMQRRRDLYPAESENFADPEIYSPDRWEHWTPRPWHYVPFNGGPRICIGQNFAVTEIGYVLVKLLQKYERIEYRDDWSKQFHKAEIVGCPGRGVPVAFFEPEKVADWQMVDLRRSAHAMSCTTHHSPWHGLRIKSFTKWCGAPSQLNPEYCTYPLWDSGRKLEQSRSDCAFCALLWVALQQEGKRLQPGQGELVLDDSEVRLEAKADSHKTTFPEPPSDGHHLASLHVITTACISGKSQLVRGKVRLFTTHRPPFIDETHPATILPHRVLRVDNARVRIVQSKRRHGCYAALSHCWGPPEKRPIRSLKTNIENFEREIPWSLLPKTYQDAIIIVRSMDIPYIWIDSLCIVQDDRDDWMRESLLMGSIYERAEFTIAASHAHQSSEGFLHLRPDPLSAAVELPNFLCGSSADAFPENGALNQRSWATQEWLLSRRMMFFTPATIMWSCKNITQRETGERCFNISRNVRWKTVIEAYSERKLTFPTDRLVALEGLQTELQKKLNYTYLSGIWEENLPDQLLWQVAHRLEAGDVVNPLGLPTWTWGRVPCGVRFLQINKAKNMCHLISASDCKLQLTIRSRMKVLPMTTSFDKLDGNPSSDVIANRIFSDITSSHAKATSSLARIIVDGTRPIGWVVYDEQPAEQKSESSALTPYYMLALMSSLGRREDEANRLHDNPAVKAKSCQYWCLVLQKGKEDDRYYRVGVGKSYLHEWWLSAGLQNVRLS</sequence>
<dbReference type="Proteomes" id="UP001143910">
    <property type="component" value="Unassembled WGS sequence"/>
</dbReference>
<evidence type="ECO:0000313" key="1">
    <source>
        <dbReference type="EMBL" id="KAJ2983824.1"/>
    </source>
</evidence>
<organism evidence="1 2">
    <name type="scientific">Zarea fungicola</name>
    <dbReference type="NCBI Taxonomy" id="93591"/>
    <lineage>
        <taxon>Eukaryota</taxon>
        <taxon>Fungi</taxon>
        <taxon>Dikarya</taxon>
        <taxon>Ascomycota</taxon>
        <taxon>Pezizomycotina</taxon>
        <taxon>Sordariomycetes</taxon>
        <taxon>Hypocreomycetidae</taxon>
        <taxon>Hypocreales</taxon>
        <taxon>Cordycipitaceae</taxon>
        <taxon>Zarea</taxon>
    </lineage>
</organism>
<name>A0ACC1NY59_9HYPO</name>
<reference evidence="1" key="1">
    <citation type="submission" date="2022-08" db="EMBL/GenBank/DDBJ databases">
        <title>Genome Sequence of Lecanicillium fungicola.</title>
        <authorList>
            <person name="Buettner E."/>
        </authorList>
    </citation>
    <scope>NUCLEOTIDE SEQUENCE</scope>
    <source>
        <strain evidence="1">Babe33</strain>
    </source>
</reference>
<accession>A0ACC1NY59</accession>